<evidence type="ECO:0000313" key="2">
    <source>
        <dbReference type="EMBL" id="AIV03839.1"/>
    </source>
</evidence>
<dbReference type="STRING" id="1318617.MGM1_4740"/>
<organism evidence="2 3">
    <name type="scientific">Candidatus Malacoplasma girerdii</name>
    <dbReference type="NCBI Taxonomy" id="1318617"/>
    <lineage>
        <taxon>Bacteria</taxon>
        <taxon>Bacillati</taxon>
        <taxon>Mycoplasmatota</taxon>
        <taxon>Mycoplasmoidales</taxon>
        <taxon>Mycoplasmoidaceae</taxon>
        <taxon>Malacoplasma</taxon>
    </lineage>
</organism>
<protein>
    <submittedName>
        <fullName evidence="2">Uncharacterized protein</fullName>
    </submittedName>
</protein>
<dbReference type="EMBL" id="CP007711">
    <property type="protein sequence ID" value="AIV03839.1"/>
    <property type="molecule type" value="Genomic_DNA"/>
</dbReference>
<dbReference type="AlphaFoldDB" id="A0A097STC5"/>
<evidence type="ECO:0000256" key="1">
    <source>
        <dbReference type="SAM" id="Phobius"/>
    </source>
</evidence>
<keyword evidence="3" id="KW-1185">Reference proteome</keyword>
<dbReference type="HOGENOM" id="CLU_3181500_0_0_14"/>
<dbReference type="Proteomes" id="UP000030066">
    <property type="component" value="Chromosome"/>
</dbReference>
<reference evidence="2 3" key="1">
    <citation type="journal article" date="2014" name="PLoS ONE">
        <title>An emerging Mycoplasma associated with trichomoniasis, vaginal infection and disease.</title>
        <authorList>
            <consortium name="Vaginal Microbiome Consortium"/>
            <person name="Fettweis J.M."/>
            <person name="Serrano M.G."/>
            <person name="Huang B."/>
            <person name="Brooks J.P."/>
            <person name="Glascock A.L."/>
            <person name="Sheth N.U."/>
            <person name="Strauss J.F.III."/>
            <person name="Jefferson K.K."/>
            <person name="Buck G.A."/>
        </authorList>
    </citation>
    <scope>NUCLEOTIDE SEQUENCE [LARGE SCALE GENOMIC DNA]</scope>
    <source>
        <strain evidence="2 3">VCU_M1</strain>
    </source>
</reference>
<gene>
    <name evidence="2" type="ORF">MGM1_4740</name>
</gene>
<sequence>MTFSRYYLQGFANGVKKVTQSTPMIAIVNAFISVMPIIIAASFSHL</sequence>
<keyword evidence="1" id="KW-0472">Membrane</keyword>
<proteinExistence type="predicted"/>
<name>A0A097STC5_9BACT</name>
<dbReference type="KEGG" id="mgj:MGM1_4740"/>
<keyword evidence="1" id="KW-1133">Transmembrane helix</keyword>
<accession>A0A097STC5</accession>
<keyword evidence="1" id="KW-0812">Transmembrane</keyword>
<evidence type="ECO:0000313" key="3">
    <source>
        <dbReference type="Proteomes" id="UP000030066"/>
    </source>
</evidence>
<feature type="transmembrane region" description="Helical" evidence="1">
    <location>
        <begin position="21"/>
        <end position="43"/>
    </location>
</feature>